<feature type="region of interest" description="Disordered" evidence="1">
    <location>
        <begin position="25"/>
        <end position="47"/>
    </location>
</feature>
<dbReference type="Proteomes" id="UP000243459">
    <property type="component" value="Chromosome 9"/>
</dbReference>
<feature type="compositionally biased region" description="Pro residues" evidence="1">
    <location>
        <begin position="25"/>
        <end position="34"/>
    </location>
</feature>
<protein>
    <submittedName>
        <fullName evidence="3">Uncharacterized protein</fullName>
    </submittedName>
</protein>
<organism evidence="3 4">
    <name type="scientific">Asparagus officinalis</name>
    <name type="common">Garden asparagus</name>
    <dbReference type="NCBI Taxonomy" id="4686"/>
    <lineage>
        <taxon>Eukaryota</taxon>
        <taxon>Viridiplantae</taxon>
        <taxon>Streptophyta</taxon>
        <taxon>Embryophyta</taxon>
        <taxon>Tracheophyta</taxon>
        <taxon>Spermatophyta</taxon>
        <taxon>Magnoliopsida</taxon>
        <taxon>Liliopsida</taxon>
        <taxon>Asparagales</taxon>
        <taxon>Asparagaceae</taxon>
        <taxon>Asparagoideae</taxon>
        <taxon>Asparagus</taxon>
    </lineage>
</organism>
<evidence type="ECO:0000256" key="2">
    <source>
        <dbReference type="SAM" id="Phobius"/>
    </source>
</evidence>
<dbReference type="AlphaFoldDB" id="A0A5P1EAN1"/>
<dbReference type="EMBL" id="CM007389">
    <property type="protein sequence ID" value="ONK58507.1"/>
    <property type="molecule type" value="Genomic_DNA"/>
</dbReference>
<feature type="transmembrane region" description="Helical" evidence="2">
    <location>
        <begin position="83"/>
        <end position="105"/>
    </location>
</feature>
<evidence type="ECO:0000313" key="4">
    <source>
        <dbReference type="Proteomes" id="UP000243459"/>
    </source>
</evidence>
<keyword evidence="2" id="KW-0812">Transmembrane</keyword>
<name>A0A5P1EAN1_ASPOF</name>
<accession>A0A5P1EAN1</accession>
<keyword evidence="2" id="KW-0472">Membrane</keyword>
<feature type="transmembrane region" description="Helical" evidence="2">
    <location>
        <begin position="53"/>
        <end position="77"/>
    </location>
</feature>
<dbReference type="PANTHER" id="PTHR34781">
    <property type="entry name" value="TRANSMEMBRANE PROTEIN"/>
    <property type="match status" value="1"/>
</dbReference>
<reference evidence="4" key="1">
    <citation type="journal article" date="2017" name="Nat. Commun.">
        <title>The asparagus genome sheds light on the origin and evolution of a young Y chromosome.</title>
        <authorList>
            <person name="Harkess A."/>
            <person name="Zhou J."/>
            <person name="Xu C."/>
            <person name="Bowers J.E."/>
            <person name="Van der Hulst R."/>
            <person name="Ayyampalayam S."/>
            <person name="Mercati F."/>
            <person name="Riccardi P."/>
            <person name="McKain M.R."/>
            <person name="Kakrana A."/>
            <person name="Tang H."/>
            <person name="Ray J."/>
            <person name="Groenendijk J."/>
            <person name="Arikit S."/>
            <person name="Mathioni S.M."/>
            <person name="Nakano M."/>
            <person name="Shan H."/>
            <person name="Telgmann-Rauber A."/>
            <person name="Kanno A."/>
            <person name="Yue Z."/>
            <person name="Chen H."/>
            <person name="Li W."/>
            <person name="Chen Y."/>
            <person name="Xu X."/>
            <person name="Zhang Y."/>
            <person name="Luo S."/>
            <person name="Chen H."/>
            <person name="Gao J."/>
            <person name="Mao Z."/>
            <person name="Pires J.C."/>
            <person name="Luo M."/>
            <person name="Kudrna D."/>
            <person name="Wing R.A."/>
            <person name="Meyers B.C."/>
            <person name="Yi K."/>
            <person name="Kong H."/>
            <person name="Lavrijsen P."/>
            <person name="Sunseri F."/>
            <person name="Falavigna A."/>
            <person name="Ye Y."/>
            <person name="Leebens-Mack J.H."/>
            <person name="Chen G."/>
        </authorList>
    </citation>
    <scope>NUCLEOTIDE SEQUENCE [LARGE SCALE GENOMIC DNA]</scope>
    <source>
        <strain evidence="4">cv. DH0086</strain>
    </source>
</reference>
<keyword evidence="4" id="KW-1185">Reference proteome</keyword>
<proteinExistence type="predicted"/>
<gene>
    <name evidence="3" type="ORF">A4U43_C09F13780</name>
</gene>
<evidence type="ECO:0000256" key="1">
    <source>
        <dbReference type="SAM" id="MobiDB-lite"/>
    </source>
</evidence>
<keyword evidence="2" id="KW-1133">Transmembrane helix</keyword>
<evidence type="ECO:0000313" key="3">
    <source>
        <dbReference type="EMBL" id="ONK58507.1"/>
    </source>
</evidence>
<dbReference type="PANTHER" id="PTHR34781:SF2">
    <property type="entry name" value="TRANSMEMBRANE PROTEIN"/>
    <property type="match status" value="1"/>
</dbReference>
<dbReference type="Gramene" id="ONK58507">
    <property type="protein sequence ID" value="ONK58507"/>
    <property type="gene ID" value="A4U43_C09F13780"/>
</dbReference>
<sequence length="201" mass="21938">MSSSDEQISKAFYELSAILLSILPSPPGSGPPPRRIQAVPRSPSARRSQMTPAAFASLLLGVSFAMMLSGSVTFVIGIMLMPWVLGFVMVLYFVGIVSSLSAMLFPSSWVAGSRTSPKEIHVQATSSPKSFNITRRATVGTGPLYATVRMVNYDTVMEHTWTNLSTTLWSSPRVNQPTTDHYVLHQGSDQFQPLTVLTLTR</sequence>